<keyword evidence="5 13" id="KW-0479">Metal-binding</keyword>
<dbReference type="PANTHER" id="PTHR11451">
    <property type="entry name" value="THREONINE-TRNA LIGASE"/>
    <property type="match status" value="1"/>
</dbReference>
<dbReference type="InterPro" id="IPR018163">
    <property type="entry name" value="Thr/Ala-tRNA-synth_IIc_edit"/>
</dbReference>
<dbReference type="SUPFAM" id="SSF55186">
    <property type="entry name" value="ThrRS/AlaRS common domain"/>
    <property type="match status" value="1"/>
</dbReference>
<dbReference type="FunFam" id="3.10.20.30:FF:000005">
    <property type="entry name" value="Threonine--tRNA ligase"/>
    <property type="match status" value="1"/>
</dbReference>
<dbReference type="InterPro" id="IPR012947">
    <property type="entry name" value="tRNA_SAD"/>
</dbReference>
<dbReference type="RefSeq" id="WP_127765424.1">
    <property type="nucleotide sequence ID" value="NZ_SADE01000002.1"/>
</dbReference>
<dbReference type="Proteomes" id="UP000287447">
    <property type="component" value="Unassembled WGS sequence"/>
</dbReference>
<feature type="binding site" evidence="13">
    <location>
        <position position="355"/>
    </location>
    <ligand>
        <name>Zn(2+)</name>
        <dbReference type="ChEBI" id="CHEBI:29105"/>
        <note>catalytic</note>
    </ligand>
</feature>
<dbReference type="PANTHER" id="PTHR11451:SF44">
    <property type="entry name" value="THREONINE--TRNA LIGASE, CHLOROPLASTIC_MITOCHONDRIAL 2"/>
    <property type="match status" value="1"/>
</dbReference>
<feature type="domain" description="TGS" evidence="15">
    <location>
        <begin position="1"/>
        <end position="61"/>
    </location>
</feature>
<evidence type="ECO:0000256" key="2">
    <source>
        <dbReference type="ARBA" id="ARBA00022490"/>
    </source>
</evidence>
<evidence type="ECO:0000259" key="15">
    <source>
        <dbReference type="PROSITE" id="PS51880"/>
    </source>
</evidence>
<comment type="subcellular location">
    <subcellularLocation>
        <location evidence="13">Cytoplasm</location>
    </subcellularLocation>
</comment>
<gene>
    <name evidence="13 16" type="primary">thrS</name>
    <name evidence="16" type="ORF">EOI86_11890</name>
</gene>
<evidence type="ECO:0000256" key="8">
    <source>
        <dbReference type="ARBA" id="ARBA00022840"/>
    </source>
</evidence>
<comment type="caution">
    <text evidence="16">The sequence shown here is derived from an EMBL/GenBank/DDBJ whole genome shotgun (WGS) entry which is preliminary data.</text>
</comment>
<dbReference type="FunFam" id="3.30.54.20:FF:000002">
    <property type="entry name" value="Threonine--tRNA ligase"/>
    <property type="match status" value="1"/>
</dbReference>
<dbReference type="InterPro" id="IPR036621">
    <property type="entry name" value="Anticodon-bd_dom_sf"/>
</dbReference>
<dbReference type="FunFam" id="3.40.50.800:FF:000001">
    <property type="entry name" value="Threonine--tRNA ligase"/>
    <property type="match status" value="1"/>
</dbReference>
<comment type="subunit">
    <text evidence="13">Homodimer.</text>
</comment>
<dbReference type="OrthoDB" id="9802304at2"/>
<dbReference type="Gene3D" id="3.30.54.20">
    <property type="match status" value="1"/>
</dbReference>
<keyword evidence="7 13" id="KW-0862">Zinc</keyword>
<comment type="caution">
    <text evidence="13">Lacks conserved residue(s) required for the propagation of feature annotation.</text>
</comment>
<dbReference type="InterPro" id="IPR004154">
    <property type="entry name" value="Anticodon-bd"/>
</dbReference>
<organism evidence="16 17">
    <name type="scientific">Hwanghaeella grinnelliae</name>
    <dbReference type="NCBI Taxonomy" id="2500179"/>
    <lineage>
        <taxon>Bacteria</taxon>
        <taxon>Pseudomonadati</taxon>
        <taxon>Pseudomonadota</taxon>
        <taxon>Alphaproteobacteria</taxon>
        <taxon>Rhodospirillales</taxon>
        <taxon>Rhodospirillaceae</taxon>
        <taxon>Hwanghaeella</taxon>
    </lineage>
</organism>
<evidence type="ECO:0000256" key="7">
    <source>
        <dbReference type="ARBA" id="ARBA00022833"/>
    </source>
</evidence>
<dbReference type="SUPFAM" id="SSF52954">
    <property type="entry name" value="Class II aaRS ABD-related"/>
    <property type="match status" value="1"/>
</dbReference>
<evidence type="ECO:0000256" key="5">
    <source>
        <dbReference type="ARBA" id="ARBA00022723"/>
    </source>
</evidence>
<dbReference type="InterPro" id="IPR004095">
    <property type="entry name" value="TGS"/>
</dbReference>
<protein>
    <recommendedName>
        <fullName evidence="13">Threonine--tRNA ligase</fullName>
        <ecNumber evidence="13">6.1.1.3</ecNumber>
    </recommendedName>
    <alternativeName>
        <fullName evidence="13">Threonyl-tRNA synthetase</fullName>
        <shortName evidence="13">ThrRS</shortName>
    </alternativeName>
</protein>
<dbReference type="EMBL" id="SADE01000002">
    <property type="protein sequence ID" value="RVU35947.1"/>
    <property type="molecule type" value="Genomic_DNA"/>
</dbReference>
<dbReference type="Pfam" id="PF07973">
    <property type="entry name" value="tRNA_SAD"/>
    <property type="match status" value="1"/>
</dbReference>
<dbReference type="FunFam" id="3.30.980.10:FF:000005">
    <property type="entry name" value="Threonyl-tRNA synthetase, mitochondrial"/>
    <property type="match status" value="1"/>
</dbReference>
<keyword evidence="11 13" id="KW-0030">Aminoacyl-tRNA synthetase</keyword>
<evidence type="ECO:0000256" key="10">
    <source>
        <dbReference type="ARBA" id="ARBA00022917"/>
    </source>
</evidence>
<keyword evidence="6 13" id="KW-0547">Nucleotide-binding</keyword>
<dbReference type="Gene3D" id="3.10.20.30">
    <property type="match status" value="1"/>
</dbReference>
<accession>A0A437QN71</accession>
<dbReference type="CDD" id="cd01667">
    <property type="entry name" value="TGS_ThrRS"/>
    <property type="match status" value="1"/>
</dbReference>
<dbReference type="NCBIfam" id="TIGR00418">
    <property type="entry name" value="thrS"/>
    <property type="match status" value="1"/>
</dbReference>
<reference evidence="17" key="1">
    <citation type="submission" date="2019-01" db="EMBL/GenBank/DDBJ databases">
        <title>Gri0909 isolated from a small marine red alga.</title>
        <authorList>
            <person name="Kim J."/>
            <person name="Jeong S.E."/>
            <person name="Jeon C.O."/>
        </authorList>
    </citation>
    <scope>NUCLEOTIDE SEQUENCE [LARGE SCALE GENOMIC DNA]</scope>
    <source>
        <strain evidence="17">Gri0909</strain>
    </source>
</reference>
<proteinExistence type="inferred from homology"/>
<dbReference type="InterPro" id="IPR002314">
    <property type="entry name" value="aa-tRNA-synt_IIb"/>
</dbReference>
<evidence type="ECO:0000256" key="1">
    <source>
        <dbReference type="ARBA" id="ARBA00008226"/>
    </source>
</evidence>
<dbReference type="PROSITE" id="PS51880">
    <property type="entry name" value="TGS"/>
    <property type="match status" value="1"/>
</dbReference>
<dbReference type="Gene3D" id="3.30.930.10">
    <property type="entry name" value="Bira Bifunctional Protein, Domain 2"/>
    <property type="match status" value="1"/>
</dbReference>
<dbReference type="InterPro" id="IPR012676">
    <property type="entry name" value="TGS-like"/>
</dbReference>
<dbReference type="GO" id="GO:0004829">
    <property type="term" value="F:threonine-tRNA ligase activity"/>
    <property type="evidence" value="ECO:0007669"/>
    <property type="project" value="UniProtKB-UniRule"/>
</dbReference>
<evidence type="ECO:0000259" key="14">
    <source>
        <dbReference type="PROSITE" id="PS50862"/>
    </source>
</evidence>
<evidence type="ECO:0000256" key="12">
    <source>
        <dbReference type="ARBA" id="ARBA00049515"/>
    </source>
</evidence>
<dbReference type="GO" id="GO:0005524">
    <property type="term" value="F:ATP binding"/>
    <property type="evidence" value="ECO:0007669"/>
    <property type="project" value="UniProtKB-UniRule"/>
</dbReference>
<dbReference type="InterPro" id="IPR045864">
    <property type="entry name" value="aa-tRNA-synth_II/BPL/LPL"/>
</dbReference>
<dbReference type="InterPro" id="IPR047246">
    <property type="entry name" value="ThrRS_anticodon"/>
</dbReference>
<evidence type="ECO:0000256" key="11">
    <source>
        <dbReference type="ARBA" id="ARBA00023146"/>
    </source>
</evidence>
<dbReference type="HAMAP" id="MF_00184">
    <property type="entry name" value="Thr_tRNA_synth"/>
    <property type="match status" value="1"/>
</dbReference>
<dbReference type="Pfam" id="PF03129">
    <property type="entry name" value="HGTP_anticodon"/>
    <property type="match status" value="1"/>
</dbReference>
<keyword evidence="10 13" id="KW-0648">Protein biosynthesis</keyword>
<dbReference type="Gene3D" id="3.30.980.10">
    <property type="entry name" value="Threonyl-trna Synthetase, Chain A, domain 2"/>
    <property type="match status" value="1"/>
</dbReference>
<dbReference type="FunFam" id="3.30.930.10:FF:000002">
    <property type="entry name" value="Threonine--tRNA ligase"/>
    <property type="match status" value="1"/>
</dbReference>
<feature type="binding site" evidence="13">
    <location>
        <position position="532"/>
    </location>
    <ligand>
        <name>Zn(2+)</name>
        <dbReference type="ChEBI" id="CHEBI:29105"/>
        <note>catalytic</note>
    </ligand>
</feature>
<dbReference type="InterPro" id="IPR002320">
    <property type="entry name" value="Thr-tRNA-ligase_IIa"/>
</dbReference>
<evidence type="ECO:0000256" key="3">
    <source>
        <dbReference type="ARBA" id="ARBA00022555"/>
    </source>
</evidence>
<comment type="cofactor">
    <cofactor evidence="13">
        <name>Zn(2+)</name>
        <dbReference type="ChEBI" id="CHEBI:29105"/>
    </cofactor>
    <text evidence="13">Binds 1 zinc ion per subunit.</text>
</comment>
<dbReference type="PROSITE" id="PS50862">
    <property type="entry name" value="AA_TRNA_LIGASE_II"/>
    <property type="match status" value="1"/>
</dbReference>
<evidence type="ECO:0000313" key="17">
    <source>
        <dbReference type="Proteomes" id="UP000287447"/>
    </source>
</evidence>
<keyword evidence="8 13" id="KW-0067">ATP-binding</keyword>
<keyword evidence="17" id="KW-1185">Reference proteome</keyword>
<dbReference type="GO" id="GO:0046872">
    <property type="term" value="F:metal ion binding"/>
    <property type="evidence" value="ECO:0007669"/>
    <property type="project" value="UniProtKB-KW"/>
</dbReference>
<dbReference type="CDD" id="cd00860">
    <property type="entry name" value="ThrRS_anticodon"/>
    <property type="match status" value="1"/>
</dbReference>
<dbReference type="PRINTS" id="PR01047">
    <property type="entry name" value="TRNASYNTHTHR"/>
</dbReference>
<dbReference type="GO" id="GO:0006435">
    <property type="term" value="P:threonyl-tRNA aminoacylation"/>
    <property type="evidence" value="ECO:0007669"/>
    <property type="project" value="UniProtKB-UniRule"/>
</dbReference>
<dbReference type="InterPro" id="IPR006195">
    <property type="entry name" value="aa-tRNA-synth_II"/>
</dbReference>
<dbReference type="Pfam" id="PF00587">
    <property type="entry name" value="tRNA-synt_2b"/>
    <property type="match status" value="1"/>
</dbReference>
<evidence type="ECO:0000256" key="9">
    <source>
        <dbReference type="ARBA" id="ARBA00022884"/>
    </source>
</evidence>
<comment type="similarity">
    <text evidence="1 13">Belongs to the class-II aminoacyl-tRNA synthetase family.</text>
</comment>
<keyword evidence="9 13" id="KW-0694">RNA-binding</keyword>
<keyword evidence="3 13" id="KW-0820">tRNA-binding</keyword>
<evidence type="ECO:0000256" key="6">
    <source>
        <dbReference type="ARBA" id="ARBA00022741"/>
    </source>
</evidence>
<evidence type="ECO:0000256" key="4">
    <source>
        <dbReference type="ARBA" id="ARBA00022598"/>
    </source>
</evidence>
<feature type="binding site" evidence="13">
    <location>
        <position position="406"/>
    </location>
    <ligand>
        <name>Zn(2+)</name>
        <dbReference type="ChEBI" id="CHEBI:29105"/>
        <note>catalytic</note>
    </ligand>
</feature>
<feature type="domain" description="Aminoacyl-transfer RNA synthetases class-II family profile" evidence="14">
    <location>
        <begin position="244"/>
        <end position="555"/>
    </location>
</feature>
<sequence>MVAITLPDGNVREFDGAVTGAELAASIGPGLAKAAMVVKVEGDLWDLSRPIEKDSKVEIVTKDHEDALEIIRHDAAHVLAQAVQELFPGTQITFGPSTEDGFYYDFHREEPFSTEDFEKIEKKMAEIVDRNDPIVREVWDRADAVDYFNQIGEEFKAEWVGELPSEEPLTIYRQGEKWLDLCRGPHLESTGKLPKAFKLMKLAGAYWRGDSSRPQLQRLYGTAWRTEKELKAHLTRIEEAEKRDHRKLGRELDLFHMQEEAMGSVFWHPKGWTVYRQAERYMRNRLEDAGYVEVKTPQLVDRKLWEESGHWEKFREHMFVAEVDETDTDHPPAQDGSEAHRAYNRRMLALKPMNCPGHVQVFRQGIKSYRDLPLRMAEFGSCHRYEPSGALHGLMRVRAFTQDDAHIFCTEDQIESETKLFIDLLASIYRDFGFDEFIVKFSDRPDTRAGEDAVWDKAEKALMDATTAAGVEVKLNPGEGAFYGPKLEFVLRDAIGRDWQCGTLQVDFVLPERLDATYVAEDGARHRPVMLHRAILGSFERFMGILIEQYSGRFPMWLAPVQTVVATITSDANDYAEQVAAACRKAGLRVETDLRNEKINYKVREHSHMKVPVMLVVGNREAEEGTVAVRRLGGKAQEVLALDAALAILKTDATIPGTV</sequence>
<keyword evidence="2 13" id="KW-0963">Cytoplasm</keyword>
<keyword evidence="4 13" id="KW-0436">Ligase</keyword>
<dbReference type="AlphaFoldDB" id="A0A437QN71"/>
<dbReference type="InterPro" id="IPR033728">
    <property type="entry name" value="ThrRS_core"/>
</dbReference>
<dbReference type="EC" id="6.1.1.3" evidence="13"/>
<evidence type="ECO:0000313" key="16">
    <source>
        <dbReference type="EMBL" id="RVU35947.1"/>
    </source>
</evidence>
<dbReference type="InterPro" id="IPR012675">
    <property type="entry name" value="Beta-grasp_dom_sf"/>
</dbReference>
<dbReference type="GO" id="GO:0000049">
    <property type="term" value="F:tRNA binding"/>
    <property type="evidence" value="ECO:0007669"/>
    <property type="project" value="UniProtKB-KW"/>
</dbReference>
<dbReference type="SUPFAM" id="SSF81271">
    <property type="entry name" value="TGS-like"/>
    <property type="match status" value="1"/>
</dbReference>
<dbReference type="SUPFAM" id="SSF55681">
    <property type="entry name" value="Class II aaRS and biotin synthetases"/>
    <property type="match status" value="1"/>
</dbReference>
<dbReference type="Pfam" id="PF02824">
    <property type="entry name" value="TGS"/>
    <property type="match status" value="1"/>
</dbReference>
<name>A0A437QN71_9PROT</name>
<dbReference type="CDD" id="cd00771">
    <property type="entry name" value="ThrRS_core"/>
    <property type="match status" value="1"/>
</dbReference>
<comment type="catalytic activity">
    <reaction evidence="12 13">
        <text>tRNA(Thr) + L-threonine + ATP = L-threonyl-tRNA(Thr) + AMP + diphosphate + H(+)</text>
        <dbReference type="Rhea" id="RHEA:24624"/>
        <dbReference type="Rhea" id="RHEA-COMP:9670"/>
        <dbReference type="Rhea" id="RHEA-COMP:9704"/>
        <dbReference type="ChEBI" id="CHEBI:15378"/>
        <dbReference type="ChEBI" id="CHEBI:30616"/>
        <dbReference type="ChEBI" id="CHEBI:33019"/>
        <dbReference type="ChEBI" id="CHEBI:57926"/>
        <dbReference type="ChEBI" id="CHEBI:78442"/>
        <dbReference type="ChEBI" id="CHEBI:78534"/>
        <dbReference type="ChEBI" id="CHEBI:456215"/>
        <dbReference type="EC" id="6.1.1.3"/>
    </reaction>
</comment>
<dbReference type="SMART" id="SM00863">
    <property type="entry name" value="tRNA_SAD"/>
    <property type="match status" value="1"/>
</dbReference>
<dbReference type="GO" id="GO:0005737">
    <property type="term" value="C:cytoplasm"/>
    <property type="evidence" value="ECO:0007669"/>
    <property type="project" value="UniProtKB-SubCell"/>
</dbReference>
<evidence type="ECO:0000256" key="13">
    <source>
        <dbReference type="HAMAP-Rule" id="MF_00184"/>
    </source>
</evidence>
<dbReference type="Gene3D" id="3.40.50.800">
    <property type="entry name" value="Anticodon-binding domain"/>
    <property type="match status" value="1"/>
</dbReference>